<proteinExistence type="predicted"/>
<keyword evidence="7" id="KW-1185">Reference proteome</keyword>
<evidence type="ECO:0000256" key="3">
    <source>
        <dbReference type="ARBA" id="ARBA00022989"/>
    </source>
</evidence>
<evidence type="ECO:0000256" key="2">
    <source>
        <dbReference type="ARBA" id="ARBA00022692"/>
    </source>
</evidence>
<comment type="caution">
    <text evidence="6">The sequence shown here is derived from an EMBL/GenBank/DDBJ whole genome shotgun (WGS) entry which is preliminary data.</text>
</comment>
<dbReference type="PANTHER" id="PTHR39157">
    <property type="entry name" value="INTEGRAL MEMBRANE PROTEIN-RELATED"/>
    <property type="match status" value="1"/>
</dbReference>
<keyword evidence="3 5" id="KW-1133">Transmembrane helix</keyword>
<organism evidence="6 7">
    <name type="scientific">Deinococcus detaillensis</name>
    <dbReference type="NCBI Taxonomy" id="2592048"/>
    <lineage>
        <taxon>Bacteria</taxon>
        <taxon>Thermotogati</taxon>
        <taxon>Deinococcota</taxon>
        <taxon>Deinococci</taxon>
        <taxon>Deinococcales</taxon>
        <taxon>Deinococcaceae</taxon>
        <taxon>Deinococcus</taxon>
    </lineage>
</organism>
<reference evidence="6 7" key="1">
    <citation type="submission" date="2019-07" db="EMBL/GenBank/DDBJ databases">
        <title>Deinococcus detaillus sp. nov., isolated from humus soil in Antarctica.</title>
        <authorList>
            <person name="Zhang K."/>
        </authorList>
    </citation>
    <scope>NUCLEOTIDE SEQUENCE [LARGE SCALE GENOMIC DNA]</scope>
    <source>
        <strain evidence="6 7">H1</strain>
    </source>
</reference>
<feature type="transmembrane region" description="Helical" evidence="5">
    <location>
        <begin position="103"/>
        <end position="125"/>
    </location>
</feature>
<keyword evidence="4 5" id="KW-0472">Membrane</keyword>
<evidence type="ECO:0000256" key="4">
    <source>
        <dbReference type="ARBA" id="ARBA00023136"/>
    </source>
</evidence>
<dbReference type="EMBL" id="VKDB01000004">
    <property type="protein sequence ID" value="TSA86733.1"/>
    <property type="molecule type" value="Genomic_DNA"/>
</dbReference>
<dbReference type="Pfam" id="PF07681">
    <property type="entry name" value="DoxX"/>
    <property type="match status" value="1"/>
</dbReference>
<dbReference type="OrthoDB" id="9839431at2"/>
<feature type="transmembrane region" description="Helical" evidence="5">
    <location>
        <begin position="137"/>
        <end position="158"/>
    </location>
</feature>
<gene>
    <name evidence="6" type="ORF">FNU79_05930</name>
</gene>
<keyword evidence="2 5" id="KW-0812">Transmembrane</keyword>
<protein>
    <submittedName>
        <fullName evidence="6">DoxX family membrane protein</fullName>
    </submittedName>
</protein>
<evidence type="ECO:0000313" key="6">
    <source>
        <dbReference type="EMBL" id="TSA86733.1"/>
    </source>
</evidence>
<dbReference type="AlphaFoldDB" id="A0A553V2M9"/>
<name>A0A553V2M9_9DEIO</name>
<dbReference type="RefSeq" id="WP_143719969.1">
    <property type="nucleotide sequence ID" value="NZ_VKDB01000004.1"/>
</dbReference>
<accession>A0A553V2M9</accession>
<comment type="subcellular location">
    <subcellularLocation>
        <location evidence="1">Membrane</location>
        <topology evidence="1">Multi-pass membrane protein</topology>
    </subcellularLocation>
</comment>
<sequence length="178" mass="18898">MNPPHLLRSSPLFTGSRTAALWLLLRLWLGYNWLTSGFEKFGDPTWVGAESGKAIRTFFEKAIASAQGPDATVTGWYAAVLKGVAQPSAGILTYLIPLAEVTVGALLLLGLLTGLAALIGALLNLNFLLSGSLGLNPLMLTVSLLIFAAAAVAGWWGVDGWLQRRRLASVPEASIRTP</sequence>
<dbReference type="GO" id="GO:0016020">
    <property type="term" value="C:membrane"/>
    <property type="evidence" value="ECO:0007669"/>
    <property type="project" value="UniProtKB-SubCell"/>
</dbReference>
<evidence type="ECO:0000256" key="5">
    <source>
        <dbReference type="SAM" id="Phobius"/>
    </source>
</evidence>
<dbReference type="Proteomes" id="UP000316092">
    <property type="component" value="Unassembled WGS sequence"/>
</dbReference>
<evidence type="ECO:0000313" key="7">
    <source>
        <dbReference type="Proteomes" id="UP000316092"/>
    </source>
</evidence>
<evidence type="ECO:0000256" key="1">
    <source>
        <dbReference type="ARBA" id="ARBA00004141"/>
    </source>
</evidence>
<dbReference type="InterPro" id="IPR032808">
    <property type="entry name" value="DoxX"/>
</dbReference>
<dbReference type="PANTHER" id="PTHR39157:SF1">
    <property type="entry name" value="DOXX FAMILY PROTEIN"/>
    <property type="match status" value="1"/>
</dbReference>